<proteinExistence type="predicted"/>
<organism evidence="4 5">
    <name type="scientific">Eisenbergiella massiliensis</name>
    <dbReference type="NCBI Taxonomy" id="1720294"/>
    <lineage>
        <taxon>Bacteria</taxon>
        <taxon>Bacillati</taxon>
        <taxon>Bacillota</taxon>
        <taxon>Clostridia</taxon>
        <taxon>Lachnospirales</taxon>
        <taxon>Lachnospiraceae</taxon>
        <taxon>Eisenbergiella</taxon>
    </lineage>
</organism>
<dbReference type="PROSITE" id="PS50977">
    <property type="entry name" value="HTH_TETR_2"/>
    <property type="match status" value="1"/>
</dbReference>
<comment type="caution">
    <text evidence="4">The sequence shown here is derived from an EMBL/GenBank/DDBJ whole genome shotgun (WGS) entry which is preliminary data.</text>
</comment>
<dbReference type="SUPFAM" id="SSF46689">
    <property type="entry name" value="Homeodomain-like"/>
    <property type="match status" value="1"/>
</dbReference>
<evidence type="ECO:0000259" key="3">
    <source>
        <dbReference type="PROSITE" id="PS50977"/>
    </source>
</evidence>
<keyword evidence="1 2" id="KW-0238">DNA-binding</keyword>
<feature type="DNA-binding region" description="H-T-H motif" evidence="2">
    <location>
        <begin position="40"/>
        <end position="59"/>
    </location>
</feature>
<dbReference type="InterPro" id="IPR001647">
    <property type="entry name" value="HTH_TetR"/>
</dbReference>
<evidence type="ECO:0000313" key="4">
    <source>
        <dbReference type="EMBL" id="RGE73875.1"/>
    </source>
</evidence>
<protein>
    <submittedName>
        <fullName evidence="4">TetR/AcrR family transcriptional regulator</fullName>
    </submittedName>
</protein>
<sequence>MTLSSFVYYNELMKKQTITPESIIEATILYVANNGLENVTTKKVALDMGISEGTIFNNFASKKALLEACLFYIDRQVDAVLKGISFKEIHITKIIRKMWFAYFYYFVEHWPYAKFYCQFRQSSYYDEEVMDGQGKSFSFFSKFLKQNAHRFGFCPDFYWVFIIETTLNFAVRVANGTLSGTPEDVERIYGLISHGFLGSLKLINPGEVK</sequence>
<dbReference type="InterPro" id="IPR009057">
    <property type="entry name" value="Homeodomain-like_sf"/>
</dbReference>
<evidence type="ECO:0000256" key="1">
    <source>
        <dbReference type="ARBA" id="ARBA00023125"/>
    </source>
</evidence>
<dbReference type="Gene3D" id="1.10.357.10">
    <property type="entry name" value="Tetracycline Repressor, domain 2"/>
    <property type="match status" value="1"/>
</dbReference>
<gene>
    <name evidence="4" type="ORF">DWY69_01935</name>
</gene>
<accession>A0A3E3J3I1</accession>
<dbReference type="EMBL" id="QVLU01000002">
    <property type="protein sequence ID" value="RGE73875.1"/>
    <property type="molecule type" value="Genomic_DNA"/>
</dbReference>
<reference evidence="4 5" key="1">
    <citation type="submission" date="2018-08" db="EMBL/GenBank/DDBJ databases">
        <title>A genome reference for cultivated species of the human gut microbiota.</title>
        <authorList>
            <person name="Zou Y."/>
            <person name="Xue W."/>
            <person name="Luo G."/>
        </authorList>
    </citation>
    <scope>NUCLEOTIDE SEQUENCE [LARGE SCALE GENOMIC DNA]</scope>
    <source>
        <strain evidence="4 5">AF26-4BH</strain>
    </source>
</reference>
<dbReference type="Proteomes" id="UP000261166">
    <property type="component" value="Unassembled WGS sequence"/>
</dbReference>
<evidence type="ECO:0000256" key="2">
    <source>
        <dbReference type="PROSITE-ProRule" id="PRU00335"/>
    </source>
</evidence>
<dbReference type="GO" id="GO:0003677">
    <property type="term" value="F:DNA binding"/>
    <property type="evidence" value="ECO:0007669"/>
    <property type="project" value="UniProtKB-UniRule"/>
</dbReference>
<evidence type="ECO:0000313" key="5">
    <source>
        <dbReference type="Proteomes" id="UP000261166"/>
    </source>
</evidence>
<name>A0A3E3J3I1_9FIRM</name>
<dbReference type="Pfam" id="PF00440">
    <property type="entry name" value="TetR_N"/>
    <property type="match status" value="1"/>
</dbReference>
<dbReference type="AlphaFoldDB" id="A0A3E3J3I1"/>
<feature type="domain" description="HTH tetR-type" evidence="3">
    <location>
        <begin position="17"/>
        <end position="77"/>
    </location>
</feature>